<organism evidence="3 4">
    <name type="scientific">Companilactobacillus bobalius DSM 19674</name>
    <dbReference type="NCBI Taxonomy" id="1423788"/>
    <lineage>
        <taxon>Bacteria</taxon>
        <taxon>Bacillati</taxon>
        <taxon>Bacillota</taxon>
        <taxon>Bacilli</taxon>
        <taxon>Lactobacillales</taxon>
        <taxon>Lactobacillaceae</taxon>
        <taxon>Companilactobacillus</taxon>
        <taxon>Companilactobacillus bobalius</taxon>
    </lineage>
</organism>
<keyword evidence="1" id="KW-0812">Transmembrane</keyword>
<comment type="caution">
    <text evidence="3">The sequence shown here is derived from an EMBL/GenBank/DDBJ whole genome shotgun (WGS) entry which is preliminary data.</text>
</comment>
<dbReference type="SUPFAM" id="SSF52821">
    <property type="entry name" value="Rhodanese/Cell cycle control phosphatase"/>
    <property type="match status" value="1"/>
</dbReference>
<dbReference type="PROSITE" id="PS50206">
    <property type="entry name" value="RHODANESE_3"/>
    <property type="match status" value="1"/>
</dbReference>
<keyword evidence="1" id="KW-0472">Membrane</keyword>
<dbReference type="PANTHER" id="PTHR43031:SF18">
    <property type="entry name" value="RHODANESE-RELATED SULFURTRANSFERASES"/>
    <property type="match status" value="1"/>
</dbReference>
<dbReference type="InterPro" id="IPR050229">
    <property type="entry name" value="GlpE_sulfurtransferase"/>
</dbReference>
<evidence type="ECO:0000256" key="1">
    <source>
        <dbReference type="SAM" id="Phobius"/>
    </source>
</evidence>
<feature type="domain" description="Rhodanese" evidence="2">
    <location>
        <begin position="45"/>
        <end position="134"/>
    </location>
</feature>
<evidence type="ECO:0000313" key="3">
    <source>
        <dbReference type="EMBL" id="KRK83701.1"/>
    </source>
</evidence>
<evidence type="ECO:0000313" key="4">
    <source>
        <dbReference type="Proteomes" id="UP000051515"/>
    </source>
</evidence>
<protein>
    <submittedName>
        <fullName evidence="3">Rhodanese-sulfurtransferase</fullName>
    </submittedName>
</protein>
<proteinExistence type="predicted"/>
<sequence length="135" mass="15895">MQVLNAVLYVIVIGFIIYWVGSWLYYWYKGRQMGGSVDQKTFEKTMRKAQIVDLREKNAFDAKHILGARSLPYTQLKYNEGELRPDLPVYLYADSKNICVRAAIKLTKKWGFTDVKWLEDRFSDWEGQTKKTTKL</sequence>
<evidence type="ECO:0000259" key="2">
    <source>
        <dbReference type="PROSITE" id="PS50206"/>
    </source>
</evidence>
<dbReference type="RefSeq" id="WP_054641982.1">
    <property type="nucleotide sequence ID" value="NZ_AZDY01000035.1"/>
</dbReference>
<accession>A0A0R1KK56</accession>
<dbReference type="SMART" id="SM00450">
    <property type="entry name" value="RHOD"/>
    <property type="match status" value="1"/>
</dbReference>
<dbReference type="STRING" id="1423788.FC78_GL001283"/>
<dbReference type="EMBL" id="AZDY01000035">
    <property type="protein sequence ID" value="KRK83701.1"/>
    <property type="molecule type" value="Genomic_DNA"/>
</dbReference>
<dbReference type="GO" id="GO:0016740">
    <property type="term" value="F:transferase activity"/>
    <property type="evidence" value="ECO:0007669"/>
    <property type="project" value="UniProtKB-KW"/>
</dbReference>
<dbReference type="InterPro" id="IPR001763">
    <property type="entry name" value="Rhodanese-like_dom"/>
</dbReference>
<keyword evidence="3" id="KW-0808">Transferase</keyword>
<gene>
    <name evidence="3" type="ORF">FC78_GL001283</name>
</gene>
<name>A0A0R1KK56_9LACO</name>
<dbReference type="Proteomes" id="UP000051515">
    <property type="component" value="Unassembled WGS sequence"/>
</dbReference>
<dbReference type="Pfam" id="PF00581">
    <property type="entry name" value="Rhodanese"/>
    <property type="match status" value="1"/>
</dbReference>
<dbReference type="InterPro" id="IPR036873">
    <property type="entry name" value="Rhodanese-like_dom_sf"/>
</dbReference>
<dbReference type="AlphaFoldDB" id="A0A0R1KK56"/>
<dbReference type="OrthoDB" id="9808735at2"/>
<reference evidence="3 4" key="1">
    <citation type="journal article" date="2015" name="Genome Announc.">
        <title>Expanding the biotechnology potential of lactobacilli through comparative genomics of 213 strains and associated genera.</title>
        <authorList>
            <person name="Sun Z."/>
            <person name="Harris H.M."/>
            <person name="McCann A."/>
            <person name="Guo C."/>
            <person name="Argimon S."/>
            <person name="Zhang W."/>
            <person name="Yang X."/>
            <person name="Jeffery I.B."/>
            <person name="Cooney J.C."/>
            <person name="Kagawa T.F."/>
            <person name="Liu W."/>
            <person name="Song Y."/>
            <person name="Salvetti E."/>
            <person name="Wrobel A."/>
            <person name="Rasinkangas P."/>
            <person name="Parkhill J."/>
            <person name="Rea M.C."/>
            <person name="O'Sullivan O."/>
            <person name="Ritari J."/>
            <person name="Douillard F.P."/>
            <person name="Paul Ross R."/>
            <person name="Yang R."/>
            <person name="Briner A.E."/>
            <person name="Felis G.E."/>
            <person name="de Vos W.M."/>
            <person name="Barrangou R."/>
            <person name="Klaenhammer T.R."/>
            <person name="Caufield P.W."/>
            <person name="Cui Y."/>
            <person name="Zhang H."/>
            <person name="O'Toole P.W."/>
        </authorList>
    </citation>
    <scope>NUCLEOTIDE SEQUENCE [LARGE SCALE GENOMIC DNA]</scope>
    <source>
        <strain evidence="3 4">DSM 19674</strain>
    </source>
</reference>
<dbReference type="PATRIC" id="fig|1423788.3.peg.1316"/>
<dbReference type="Gene3D" id="3.40.250.10">
    <property type="entry name" value="Rhodanese-like domain"/>
    <property type="match status" value="1"/>
</dbReference>
<dbReference type="CDD" id="cd00158">
    <property type="entry name" value="RHOD"/>
    <property type="match status" value="1"/>
</dbReference>
<dbReference type="PANTHER" id="PTHR43031">
    <property type="entry name" value="FAD-DEPENDENT OXIDOREDUCTASE"/>
    <property type="match status" value="1"/>
</dbReference>
<keyword evidence="4" id="KW-1185">Reference proteome</keyword>
<feature type="transmembrane region" description="Helical" evidence="1">
    <location>
        <begin position="6"/>
        <end position="28"/>
    </location>
</feature>
<keyword evidence="1" id="KW-1133">Transmembrane helix</keyword>